<dbReference type="EMBL" id="BGPR01003202">
    <property type="protein sequence ID" value="GBM85004.1"/>
    <property type="molecule type" value="Genomic_DNA"/>
</dbReference>
<proteinExistence type="predicted"/>
<dbReference type="Proteomes" id="UP000499080">
    <property type="component" value="Unassembled WGS sequence"/>
</dbReference>
<evidence type="ECO:0000313" key="1">
    <source>
        <dbReference type="EMBL" id="GBM85004.1"/>
    </source>
</evidence>
<protein>
    <submittedName>
        <fullName evidence="1">Uncharacterized protein</fullName>
    </submittedName>
</protein>
<reference evidence="1 2" key="1">
    <citation type="journal article" date="2019" name="Sci. Rep.">
        <title>Orb-weaving spider Araneus ventricosus genome elucidates the spidroin gene catalogue.</title>
        <authorList>
            <person name="Kono N."/>
            <person name="Nakamura H."/>
            <person name="Ohtoshi R."/>
            <person name="Moran D.A.P."/>
            <person name="Shinohara A."/>
            <person name="Yoshida Y."/>
            <person name="Fujiwara M."/>
            <person name="Mori M."/>
            <person name="Tomita M."/>
            <person name="Arakawa K."/>
        </authorList>
    </citation>
    <scope>NUCLEOTIDE SEQUENCE [LARGE SCALE GENOMIC DNA]</scope>
</reference>
<evidence type="ECO:0000313" key="2">
    <source>
        <dbReference type="Proteomes" id="UP000499080"/>
    </source>
</evidence>
<accession>A0A4Y2J4Y3</accession>
<organism evidence="1 2">
    <name type="scientific">Araneus ventricosus</name>
    <name type="common">Orbweaver spider</name>
    <name type="synonym">Epeira ventricosa</name>
    <dbReference type="NCBI Taxonomy" id="182803"/>
    <lineage>
        <taxon>Eukaryota</taxon>
        <taxon>Metazoa</taxon>
        <taxon>Ecdysozoa</taxon>
        <taxon>Arthropoda</taxon>
        <taxon>Chelicerata</taxon>
        <taxon>Arachnida</taxon>
        <taxon>Araneae</taxon>
        <taxon>Araneomorphae</taxon>
        <taxon>Entelegynae</taxon>
        <taxon>Araneoidea</taxon>
        <taxon>Araneidae</taxon>
        <taxon>Araneus</taxon>
    </lineage>
</organism>
<gene>
    <name evidence="1" type="ORF">AVEN_4026_1</name>
</gene>
<keyword evidence="2" id="KW-1185">Reference proteome</keyword>
<sequence>MPTSSLGLEGGEKEEKRHPLAERYTGAAKISARGCCVSSPYGRAATGNSRLNLGLPYVLVLSSESPAGRRFDLAF</sequence>
<name>A0A4Y2J4Y3_ARAVE</name>
<comment type="caution">
    <text evidence="1">The sequence shown here is derived from an EMBL/GenBank/DDBJ whole genome shotgun (WGS) entry which is preliminary data.</text>
</comment>
<dbReference type="AlphaFoldDB" id="A0A4Y2J4Y3"/>